<evidence type="ECO:0000313" key="1">
    <source>
        <dbReference type="EMBL" id="KAK4115909.1"/>
    </source>
</evidence>
<proteinExistence type="predicted"/>
<sequence length="160" mass="17794">MECELQKKLLNLASGTAGPCDMWGTGSYLDLWYQKPNLKVTPNLFHLHCSLTDHLQTKSIVRPITLGLTARELRSMCLWAPSAVSTLEPKLLQGPRGTGRKGGAGEGRIRIRKATKTAQRHNSPETRLLSGLVTQRLQVLNRFLLKEKTASSRTPQHQLA</sequence>
<accession>A0AAN6TK61</accession>
<evidence type="ECO:0000313" key="2">
    <source>
        <dbReference type="Proteomes" id="UP001302812"/>
    </source>
</evidence>
<gene>
    <name evidence="1" type="ORF">N656DRAFT_408069</name>
</gene>
<dbReference type="RefSeq" id="XP_064673479.1">
    <property type="nucleotide sequence ID" value="XM_064809556.1"/>
</dbReference>
<keyword evidence="2" id="KW-1185">Reference proteome</keyword>
<comment type="caution">
    <text evidence="1">The sequence shown here is derived from an EMBL/GenBank/DDBJ whole genome shotgun (WGS) entry which is preliminary data.</text>
</comment>
<name>A0AAN6TK61_9PEZI</name>
<dbReference type="GeneID" id="89933680"/>
<protein>
    <submittedName>
        <fullName evidence="1">Uncharacterized protein</fullName>
    </submittedName>
</protein>
<dbReference type="AlphaFoldDB" id="A0AAN6TK61"/>
<organism evidence="1 2">
    <name type="scientific">Canariomyces notabilis</name>
    <dbReference type="NCBI Taxonomy" id="2074819"/>
    <lineage>
        <taxon>Eukaryota</taxon>
        <taxon>Fungi</taxon>
        <taxon>Dikarya</taxon>
        <taxon>Ascomycota</taxon>
        <taxon>Pezizomycotina</taxon>
        <taxon>Sordariomycetes</taxon>
        <taxon>Sordariomycetidae</taxon>
        <taxon>Sordariales</taxon>
        <taxon>Chaetomiaceae</taxon>
        <taxon>Canariomyces</taxon>
    </lineage>
</organism>
<dbReference type="EMBL" id="MU853334">
    <property type="protein sequence ID" value="KAK4115909.1"/>
    <property type="molecule type" value="Genomic_DNA"/>
</dbReference>
<dbReference type="Proteomes" id="UP001302812">
    <property type="component" value="Unassembled WGS sequence"/>
</dbReference>
<reference evidence="1" key="1">
    <citation type="journal article" date="2023" name="Mol. Phylogenet. Evol.">
        <title>Genome-scale phylogeny and comparative genomics of the fungal order Sordariales.</title>
        <authorList>
            <person name="Hensen N."/>
            <person name="Bonometti L."/>
            <person name="Westerberg I."/>
            <person name="Brannstrom I.O."/>
            <person name="Guillou S."/>
            <person name="Cros-Aarteil S."/>
            <person name="Calhoun S."/>
            <person name="Haridas S."/>
            <person name="Kuo A."/>
            <person name="Mondo S."/>
            <person name="Pangilinan J."/>
            <person name="Riley R."/>
            <person name="LaButti K."/>
            <person name="Andreopoulos B."/>
            <person name="Lipzen A."/>
            <person name="Chen C."/>
            <person name="Yan M."/>
            <person name="Daum C."/>
            <person name="Ng V."/>
            <person name="Clum A."/>
            <person name="Steindorff A."/>
            <person name="Ohm R.A."/>
            <person name="Martin F."/>
            <person name="Silar P."/>
            <person name="Natvig D.O."/>
            <person name="Lalanne C."/>
            <person name="Gautier V."/>
            <person name="Ament-Velasquez S.L."/>
            <person name="Kruys A."/>
            <person name="Hutchinson M.I."/>
            <person name="Powell A.J."/>
            <person name="Barry K."/>
            <person name="Miller A.N."/>
            <person name="Grigoriev I.V."/>
            <person name="Debuchy R."/>
            <person name="Gladieux P."/>
            <person name="Hiltunen Thoren M."/>
            <person name="Johannesson H."/>
        </authorList>
    </citation>
    <scope>NUCLEOTIDE SEQUENCE</scope>
    <source>
        <strain evidence="1">CBS 508.74</strain>
    </source>
</reference>
<reference evidence="1" key="2">
    <citation type="submission" date="2023-05" db="EMBL/GenBank/DDBJ databases">
        <authorList>
            <consortium name="Lawrence Berkeley National Laboratory"/>
            <person name="Steindorff A."/>
            <person name="Hensen N."/>
            <person name="Bonometti L."/>
            <person name="Westerberg I."/>
            <person name="Brannstrom I.O."/>
            <person name="Guillou S."/>
            <person name="Cros-Aarteil S."/>
            <person name="Calhoun S."/>
            <person name="Haridas S."/>
            <person name="Kuo A."/>
            <person name="Mondo S."/>
            <person name="Pangilinan J."/>
            <person name="Riley R."/>
            <person name="Labutti K."/>
            <person name="Andreopoulos B."/>
            <person name="Lipzen A."/>
            <person name="Chen C."/>
            <person name="Yanf M."/>
            <person name="Daum C."/>
            <person name="Ng V."/>
            <person name="Clum A."/>
            <person name="Ohm R."/>
            <person name="Martin F."/>
            <person name="Silar P."/>
            <person name="Natvig D."/>
            <person name="Lalanne C."/>
            <person name="Gautier V."/>
            <person name="Ament-Velasquez S.L."/>
            <person name="Kruys A."/>
            <person name="Hutchinson M.I."/>
            <person name="Powell A.J."/>
            <person name="Barry K."/>
            <person name="Miller A.N."/>
            <person name="Grigoriev I.V."/>
            <person name="Debuchy R."/>
            <person name="Gladieux P."/>
            <person name="Thoren M.H."/>
            <person name="Johannesson H."/>
        </authorList>
    </citation>
    <scope>NUCLEOTIDE SEQUENCE</scope>
    <source>
        <strain evidence="1">CBS 508.74</strain>
    </source>
</reference>